<evidence type="ECO:0000313" key="3">
    <source>
        <dbReference type="Proteomes" id="UP001626550"/>
    </source>
</evidence>
<gene>
    <name evidence="2" type="ORF">Ciccas_000828</name>
</gene>
<dbReference type="AlphaFoldDB" id="A0ABD2QP18"/>
<proteinExistence type="predicted"/>
<evidence type="ECO:0000259" key="1">
    <source>
        <dbReference type="PROSITE" id="PS50835"/>
    </source>
</evidence>
<evidence type="ECO:0000313" key="2">
    <source>
        <dbReference type="EMBL" id="KAL3320501.1"/>
    </source>
</evidence>
<feature type="domain" description="Ig-like" evidence="1">
    <location>
        <begin position="129"/>
        <end position="181"/>
    </location>
</feature>
<dbReference type="Gene3D" id="2.60.40.10">
    <property type="entry name" value="Immunoglobulins"/>
    <property type="match status" value="1"/>
</dbReference>
<dbReference type="InterPro" id="IPR013783">
    <property type="entry name" value="Ig-like_fold"/>
</dbReference>
<accession>A0ABD2QP18</accession>
<sequence>KPTITKFPSKLRVLEGQDVLFICEATSNPSATFAFEWDGQTLPAKPVVDEFPSARWQSVPLARKTSDNMATLRMLAEMRMSNKRVACLAKNQMGNETQVATLEVFPKDSSECEFRCLGQIVCFEAAAFPKAHILKTSIDALMGSDVTIECQVSNAASNAKVLWIKNHSDVVSSSSKSFLLR</sequence>
<reference evidence="2 3" key="1">
    <citation type="submission" date="2024-11" db="EMBL/GenBank/DDBJ databases">
        <title>Adaptive evolution of stress response genes in parasites aligns with host niche diversity.</title>
        <authorList>
            <person name="Hahn C."/>
            <person name="Resl P."/>
        </authorList>
    </citation>
    <scope>NUCLEOTIDE SEQUENCE [LARGE SCALE GENOMIC DNA]</scope>
    <source>
        <strain evidence="2">EGGRZ-B1_66</strain>
        <tissue evidence="2">Body</tissue>
    </source>
</reference>
<dbReference type="SUPFAM" id="SSF48726">
    <property type="entry name" value="Immunoglobulin"/>
    <property type="match status" value="2"/>
</dbReference>
<feature type="domain" description="Ig-like" evidence="1">
    <location>
        <begin position="2"/>
        <end position="103"/>
    </location>
</feature>
<organism evidence="2 3">
    <name type="scientific">Cichlidogyrus casuarinus</name>
    <dbReference type="NCBI Taxonomy" id="1844966"/>
    <lineage>
        <taxon>Eukaryota</taxon>
        <taxon>Metazoa</taxon>
        <taxon>Spiralia</taxon>
        <taxon>Lophotrochozoa</taxon>
        <taxon>Platyhelminthes</taxon>
        <taxon>Monogenea</taxon>
        <taxon>Monopisthocotylea</taxon>
        <taxon>Dactylogyridea</taxon>
        <taxon>Ancyrocephalidae</taxon>
        <taxon>Cichlidogyrus</taxon>
    </lineage>
</organism>
<feature type="non-terminal residue" evidence="2">
    <location>
        <position position="1"/>
    </location>
</feature>
<protein>
    <recommendedName>
        <fullName evidence="1">Ig-like domain-containing protein</fullName>
    </recommendedName>
</protein>
<name>A0ABD2QP18_9PLAT</name>
<dbReference type="Proteomes" id="UP001626550">
    <property type="component" value="Unassembled WGS sequence"/>
</dbReference>
<dbReference type="PROSITE" id="PS50835">
    <property type="entry name" value="IG_LIKE"/>
    <property type="match status" value="2"/>
</dbReference>
<dbReference type="EMBL" id="JBJKFK010000048">
    <property type="protein sequence ID" value="KAL3320501.1"/>
    <property type="molecule type" value="Genomic_DNA"/>
</dbReference>
<keyword evidence="3" id="KW-1185">Reference proteome</keyword>
<dbReference type="InterPro" id="IPR036179">
    <property type="entry name" value="Ig-like_dom_sf"/>
</dbReference>
<dbReference type="InterPro" id="IPR007110">
    <property type="entry name" value="Ig-like_dom"/>
</dbReference>
<comment type="caution">
    <text evidence="2">The sequence shown here is derived from an EMBL/GenBank/DDBJ whole genome shotgun (WGS) entry which is preliminary data.</text>
</comment>